<comment type="caution">
    <text evidence="2">The sequence shown here is derived from an EMBL/GenBank/DDBJ whole genome shotgun (WGS) entry which is preliminary data.</text>
</comment>
<organism evidence="2 3">
    <name type="scientific">Cichlidogyrus casuarinus</name>
    <dbReference type="NCBI Taxonomy" id="1844966"/>
    <lineage>
        <taxon>Eukaryota</taxon>
        <taxon>Metazoa</taxon>
        <taxon>Spiralia</taxon>
        <taxon>Lophotrochozoa</taxon>
        <taxon>Platyhelminthes</taxon>
        <taxon>Monogenea</taxon>
        <taxon>Monopisthocotylea</taxon>
        <taxon>Dactylogyridea</taxon>
        <taxon>Ancyrocephalidae</taxon>
        <taxon>Cichlidogyrus</taxon>
    </lineage>
</organism>
<keyword evidence="3" id="KW-1185">Reference proteome</keyword>
<sequence>MGARKIIKRVANRPHLVVKTEQELIEHDAGTLKNLQEIKSLLISEEIKDEEIIEKCSKGLSYIFQRKIIDLLANFNGNESLPFPSKSTLDINREFEATRRPGYFETVVLGSKPQLECTSTTLTERVKQERQIKQLKSFFVALCESSKTIAAEKNFKRNQSPIKKPVAFTTNFRAMSVVADIKVDDPQLCSQLDVHQYSETHSECSENVERTPRSSAAESDSDQKLPPEGDSCDSSQHNESYEHTTISNSSFDHSSAFTDQLDSEEPTPCKRRASETNGVNTKSGKEPLICTWTGCPRAESKKPFNRK</sequence>
<dbReference type="AlphaFoldDB" id="A0ABD2PZS9"/>
<evidence type="ECO:0000256" key="1">
    <source>
        <dbReference type="SAM" id="MobiDB-lite"/>
    </source>
</evidence>
<evidence type="ECO:0000313" key="2">
    <source>
        <dbReference type="EMBL" id="KAL3312730.1"/>
    </source>
</evidence>
<name>A0ABD2PZS9_9PLAT</name>
<feature type="compositionally biased region" description="Polar residues" evidence="1">
    <location>
        <begin position="232"/>
        <end position="260"/>
    </location>
</feature>
<protein>
    <submittedName>
        <fullName evidence="2">Uncharacterized protein</fullName>
    </submittedName>
</protein>
<feature type="region of interest" description="Disordered" evidence="1">
    <location>
        <begin position="200"/>
        <end position="287"/>
    </location>
</feature>
<dbReference type="Proteomes" id="UP001626550">
    <property type="component" value="Unassembled WGS sequence"/>
</dbReference>
<proteinExistence type="predicted"/>
<feature type="compositionally biased region" description="Basic and acidic residues" evidence="1">
    <location>
        <begin position="200"/>
        <end position="212"/>
    </location>
</feature>
<reference evidence="2 3" key="1">
    <citation type="submission" date="2024-11" db="EMBL/GenBank/DDBJ databases">
        <title>Adaptive evolution of stress response genes in parasites aligns with host niche diversity.</title>
        <authorList>
            <person name="Hahn C."/>
            <person name="Resl P."/>
        </authorList>
    </citation>
    <scope>NUCLEOTIDE SEQUENCE [LARGE SCALE GENOMIC DNA]</scope>
    <source>
        <strain evidence="2">EGGRZ-B1_66</strain>
        <tissue evidence="2">Body</tissue>
    </source>
</reference>
<gene>
    <name evidence="2" type="ORF">Ciccas_008673</name>
</gene>
<evidence type="ECO:0000313" key="3">
    <source>
        <dbReference type="Proteomes" id="UP001626550"/>
    </source>
</evidence>
<accession>A0ABD2PZS9</accession>
<dbReference type="EMBL" id="JBJKFK010001575">
    <property type="protein sequence ID" value="KAL3312730.1"/>
    <property type="molecule type" value="Genomic_DNA"/>
</dbReference>